<protein>
    <submittedName>
        <fullName evidence="2 3">Uncharacterized protein</fullName>
    </submittedName>
</protein>
<keyword evidence="1" id="KW-0175">Coiled coil</keyword>
<dbReference type="Proteomes" id="UP000008810">
    <property type="component" value="Chromosome 2"/>
</dbReference>
<sequence>MPDFLEEGEDWPGAGVFQMMDERLCGGSRKKTEEHGLKNELRRTEEEKLKLEFELASQDLRIEELEKEVNDLRVELEEMSKKFMYAATVAITLAAVHVCLLKPTL</sequence>
<dbReference type="Gramene" id="PNT72539">
    <property type="protein sequence ID" value="PNT72539"/>
    <property type="gene ID" value="BRADI_2g45835v3"/>
</dbReference>
<proteinExistence type="predicted"/>
<organism evidence="2">
    <name type="scientific">Brachypodium distachyon</name>
    <name type="common">Purple false brome</name>
    <name type="synonym">Trachynia distachya</name>
    <dbReference type="NCBI Taxonomy" id="15368"/>
    <lineage>
        <taxon>Eukaryota</taxon>
        <taxon>Viridiplantae</taxon>
        <taxon>Streptophyta</taxon>
        <taxon>Embryophyta</taxon>
        <taxon>Tracheophyta</taxon>
        <taxon>Spermatophyta</taxon>
        <taxon>Magnoliopsida</taxon>
        <taxon>Liliopsida</taxon>
        <taxon>Poales</taxon>
        <taxon>Poaceae</taxon>
        <taxon>BOP clade</taxon>
        <taxon>Pooideae</taxon>
        <taxon>Stipodae</taxon>
        <taxon>Brachypodieae</taxon>
        <taxon>Brachypodium</taxon>
    </lineage>
</organism>
<dbReference type="EMBL" id="CM000881">
    <property type="protein sequence ID" value="PNT72539.1"/>
    <property type="molecule type" value="Genomic_DNA"/>
</dbReference>
<feature type="coiled-coil region" evidence="1">
    <location>
        <begin position="34"/>
        <end position="82"/>
    </location>
</feature>
<keyword evidence="4" id="KW-1185">Reference proteome</keyword>
<reference evidence="2 3" key="1">
    <citation type="journal article" date="2010" name="Nature">
        <title>Genome sequencing and analysis of the model grass Brachypodium distachyon.</title>
        <authorList>
            <consortium name="International Brachypodium Initiative"/>
        </authorList>
    </citation>
    <scope>NUCLEOTIDE SEQUENCE [LARGE SCALE GENOMIC DNA]</scope>
    <source>
        <strain evidence="2 3">Bd21</strain>
    </source>
</reference>
<gene>
    <name evidence="2" type="ORF">BRADI_2g45835v3</name>
</gene>
<dbReference type="InParanoid" id="A0A2K2DE72"/>
<dbReference type="AlphaFoldDB" id="A0A2K2DE72"/>
<dbReference type="EnsemblPlants" id="PNT72539">
    <property type="protein sequence ID" value="PNT72539"/>
    <property type="gene ID" value="BRADI_2g45835v3"/>
</dbReference>
<reference evidence="2" key="2">
    <citation type="submission" date="2017-06" db="EMBL/GenBank/DDBJ databases">
        <title>WGS assembly of Brachypodium distachyon.</title>
        <authorList>
            <consortium name="The International Brachypodium Initiative"/>
            <person name="Lucas S."/>
            <person name="Harmon-Smith M."/>
            <person name="Lail K."/>
            <person name="Tice H."/>
            <person name="Grimwood J."/>
            <person name="Bruce D."/>
            <person name="Barry K."/>
            <person name="Shu S."/>
            <person name="Lindquist E."/>
            <person name="Wang M."/>
            <person name="Pitluck S."/>
            <person name="Vogel J.P."/>
            <person name="Garvin D.F."/>
            <person name="Mockler T.C."/>
            <person name="Schmutz J."/>
            <person name="Rokhsar D."/>
            <person name="Bevan M.W."/>
        </authorList>
    </citation>
    <scope>NUCLEOTIDE SEQUENCE</scope>
    <source>
        <strain evidence="2">Bd21</strain>
    </source>
</reference>
<evidence type="ECO:0000313" key="2">
    <source>
        <dbReference type="EMBL" id="PNT72539.1"/>
    </source>
</evidence>
<reference evidence="3" key="3">
    <citation type="submission" date="2018-08" db="UniProtKB">
        <authorList>
            <consortium name="EnsemblPlants"/>
        </authorList>
    </citation>
    <scope>IDENTIFICATION</scope>
    <source>
        <strain evidence="3">cv. Bd21</strain>
    </source>
</reference>
<evidence type="ECO:0000313" key="3">
    <source>
        <dbReference type="EnsemblPlants" id="PNT72539"/>
    </source>
</evidence>
<evidence type="ECO:0000256" key="1">
    <source>
        <dbReference type="SAM" id="Coils"/>
    </source>
</evidence>
<evidence type="ECO:0000313" key="4">
    <source>
        <dbReference type="Proteomes" id="UP000008810"/>
    </source>
</evidence>
<accession>A0A2K2DE72</accession>
<name>A0A2K2DE72_BRADI</name>